<gene>
    <name evidence="2" type="ORF">TCMB3V08_LOCUS4122</name>
</gene>
<reference evidence="2" key="1">
    <citation type="submission" date="2020-11" db="EMBL/GenBank/DDBJ databases">
        <authorList>
            <person name="Tran Van P."/>
        </authorList>
    </citation>
    <scope>NUCLEOTIDE SEQUENCE</scope>
</reference>
<dbReference type="EMBL" id="OE180515">
    <property type="protein sequence ID" value="CAD7571447.1"/>
    <property type="molecule type" value="Genomic_DNA"/>
</dbReference>
<dbReference type="SUPFAM" id="SSF50249">
    <property type="entry name" value="Nucleic acid-binding proteins"/>
    <property type="match status" value="1"/>
</dbReference>
<feature type="domain" description="Retrovirus-related Pol polyprotein from transposon TNT 1-94-like beta-barrel" evidence="1">
    <location>
        <begin position="47"/>
        <end position="134"/>
    </location>
</feature>
<dbReference type="Pfam" id="PF22936">
    <property type="entry name" value="Pol_BBD"/>
    <property type="match status" value="1"/>
</dbReference>
<dbReference type="GO" id="GO:0000177">
    <property type="term" value="C:cytoplasmic exosome (RNase complex)"/>
    <property type="evidence" value="ECO:0007669"/>
    <property type="project" value="TreeGrafter"/>
</dbReference>
<evidence type="ECO:0000313" key="2">
    <source>
        <dbReference type="EMBL" id="CAD7571447.1"/>
    </source>
</evidence>
<proteinExistence type="predicted"/>
<dbReference type="InterPro" id="IPR054722">
    <property type="entry name" value="PolX-like_BBD"/>
</dbReference>
<dbReference type="GO" id="GO:0000176">
    <property type="term" value="C:nuclear exosome (RNase complex)"/>
    <property type="evidence" value="ECO:0007669"/>
    <property type="project" value="TreeGrafter"/>
</dbReference>
<organism evidence="2">
    <name type="scientific">Timema californicum</name>
    <name type="common">California timema</name>
    <name type="synonym">Walking stick</name>
    <dbReference type="NCBI Taxonomy" id="61474"/>
    <lineage>
        <taxon>Eukaryota</taxon>
        <taxon>Metazoa</taxon>
        <taxon>Ecdysozoa</taxon>
        <taxon>Arthropoda</taxon>
        <taxon>Hexapoda</taxon>
        <taxon>Insecta</taxon>
        <taxon>Pterygota</taxon>
        <taxon>Neoptera</taxon>
        <taxon>Polyneoptera</taxon>
        <taxon>Phasmatodea</taxon>
        <taxon>Timematodea</taxon>
        <taxon>Timematoidea</taxon>
        <taxon>Timematidae</taxon>
        <taxon>Timema</taxon>
    </lineage>
</organism>
<dbReference type="InterPro" id="IPR050180">
    <property type="entry name" value="RNR_Ribonuclease"/>
</dbReference>
<protein>
    <submittedName>
        <fullName evidence="2">(California timema) hypothetical protein</fullName>
    </submittedName>
</protein>
<dbReference type="GO" id="GO:0016075">
    <property type="term" value="P:rRNA catabolic process"/>
    <property type="evidence" value="ECO:0007669"/>
    <property type="project" value="TreeGrafter"/>
</dbReference>
<dbReference type="AlphaFoldDB" id="A0A7R9J2V7"/>
<dbReference type="GO" id="GO:0004519">
    <property type="term" value="F:endonuclease activity"/>
    <property type="evidence" value="ECO:0007669"/>
    <property type="project" value="TreeGrafter"/>
</dbReference>
<dbReference type="PANTHER" id="PTHR23355:SF35">
    <property type="entry name" value="EXOSOME COMPLEX EXONUCLEASE RRP44"/>
    <property type="match status" value="1"/>
</dbReference>
<dbReference type="GO" id="GO:0071031">
    <property type="term" value="P:nuclear mRNA surveillance of mRNA 3'-end processing"/>
    <property type="evidence" value="ECO:0007669"/>
    <property type="project" value="TreeGrafter"/>
</dbReference>
<evidence type="ECO:0000259" key="1">
    <source>
        <dbReference type="Pfam" id="PF22936"/>
    </source>
</evidence>
<accession>A0A7R9J2V7</accession>
<dbReference type="GO" id="GO:0000175">
    <property type="term" value="F:3'-5'-RNA exonuclease activity"/>
    <property type="evidence" value="ECO:0007669"/>
    <property type="project" value="TreeGrafter"/>
</dbReference>
<sequence>MISECRKLKKKQSENERKAQVAEVEKAEFSLAANTSLEVDSVLFTSWYLDSGASEHMICATYRHLLTNIHNLPSPANIKLAKSGENLKATEVGDLCASFEMDGKINVIKLGSILIVPGLQHNLLSVRRLDSNGCKGHFVRALGKIGDKDTENEVLLLEHDVPHSKFSEAVLNCLPKLPWVITEEQLRCIVLRTSMLATFITQ</sequence>
<name>A0A7R9J2V7_TIMCA</name>
<dbReference type="PANTHER" id="PTHR23355">
    <property type="entry name" value="RIBONUCLEASE"/>
    <property type="match status" value="1"/>
</dbReference>
<dbReference type="InterPro" id="IPR012340">
    <property type="entry name" value="NA-bd_OB-fold"/>
</dbReference>